<keyword evidence="2" id="KW-1185">Reference proteome</keyword>
<name>A0A0U5FAH0_XANCI</name>
<dbReference type="EMBL" id="CCXZ01000092">
    <property type="protein sequence ID" value="CEG15282.1"/>
    <property type="molecule type" value="Genomic_DNA"/>
</dbReference>
<gene>
    <name evidence="1" type="ORF">XAC3562_1810006</name>
</gene>
<dbReference type="Proteomes" id="UP000052230">
    <property type="component" value="Unassembled WGS sequence"/>
</dbReference>
<proteinExistence type="predicted"/>
<reference evidence="1 2" key="1">
    <citation type="submission" date="2014-09" db="EMBL/GenBank/DDBJ databases">
        <authorList>
            <person name="Regsiter A."/>
        </authorList>
    </citation>
    <scope>NUCLEOTIDE SEQUENCE [LARGE SCALE GENOMIC DNA]</scope>
</reference>
<dbReference type="AlphaFoldDB" id="A0A0U5FAH0"/>
<sequence>MNIRPQNLSLRASKQAALHAADVAVVNDDTDVQVISDHQSPKRWPSGEPLVVAGVEFERDCSSRYVSI</sequence>
<evidence type="ECO:0000313" key="1">
    <source>
        <dbReference type="EMBL" id="CEG15282.1"/>
    </source>
</evidence>
<organism evidence="1 2">
    <name type="scientific">Xanthomonas citri pv. citri</name>
    <dbReference type="NCBI Taxonomy" id="611301"/>
    <lineage>
        <taxon>Bacteria</taxon>
        <taxon>Pseudomonadati</taxon>
        <taxon>Pseudomonadota</taxon>
        <taxon>Gammaproteobacteria</taxon>
        <taxon>Lysobacterales</taxon>
        <taxon>Lysobacteraceae</taxon>
        <taxon>Xanthomonas</taxon>
    </lineage>
</organism>
<comment type="caution">
    <text evidence="1">The sequence shown here is derived from an EMBL/GenBank/DDBJ whole genome shotgun (WGS) entry which is preliminary data.</text>
</comment>
<evidence type="ECO:0000313" key="2">
    <source>
        <dbReference type="Proteomes" id="UP000052230"/>
    </source>
</evidence>
<protein>
    <submittedName>
        <fullName evidence="1">Uncharacterized protein</fullName>
    </submittedName>
</protein>
<accession>A0A0U5FAH0</accession>